<dbReference type="SUPFAM" id="SSF56601">
    <property type="entry name" value="beta-lactamase/transpeptidase-like"/>
    <property type="match status" value="1"/>
</dbReference>
<feature type="compositionally biased region" description="Low complexity" evidence="16">
    <location>
        <begin position="31"/>
        <end position="48"/>
    </location>
</feature>
<feature type="active site" evidence="13">
    <location>
        <position position="178"/>
    </location>
</feature>
<dbReference type="SMART" id="SM00936">
    <property type="entry name" value="PBP5_C"/>
    <property type="match status" value="1"/>
</dbReference>
<evidence type="ECO:0000259" key="18">
    <source>
        <dbReference type="SMART" id="SM00936"/>
    </source>
</evidence>
<dbReference type="PANTHER" id="PTHR21581">
    <property type="entry name" value="D-ALANYL-D-ALANINE CARBOXYPEPTIDASE"/>
    <property type="match status" value="1"/>
</dbReference>
<dbReference type="KEGG" id="ccel:CCDG5_1392"/>
<evidence type="ECO:0000256" key="13">
    <source>
        <dbReference type="PIRSR" id="PIRSR618044-1"/>
    </source>
</evidence>
<gene>
    <name evidence="19" type="ORF">CCDG5_1392</name>
</gene>
<feature type="compositionally biased region" description="Polar residues" evidence="16">
    <location>
        <begin position="62"/>
        <end position="74"/>
    </location>
</feature>
<dbReference type="Gene3D" id="2.60.410.10">
    <property type="entry name" value="D-Ala-D-Ala carboxypeptidase, C-terminal domain"/>
    <property type="match status" value="1"/>
</dbReference>
<dbReference type="InterPro" id="IPR037167">
    <property type="entry name" value="Peptidase_S11_C_sf"/>
</dbReference>
<reference evidence="20" key="1">
    <citation type="submission" date="2014-07" db="EMBL/GenBank/DDBJ databases">
        <authorList>
            <person name="Wibberg D."/>
        </authorList>
    </citation>
    <scope>NUCLEOTIDE SEQUENCE [LARGE SCALE GENOMIC DNA]</scope>
    <source>
        <strain evidence="20">DG5</strain>
    </source>
</reference>
<dbReference type="GO" id="GO:0006508">
    <property type="term" value="P:proteolysis"/>
    <property type="evidence" value="ECO:0007669"/>
    <property type="project" value="UniProtKB-KW"/>
</dbReference>
<evidence type="ECO:0000256" key="2">
    <source>
        <dbReference type="ARBA" id="ARBA00004752"/>
    </source>
</evidence>
<feature type="domain" description="Peptidase S11 D-Ala-D-Ala carboxypeptidase A C-terminal" evidence="18">
    <location>
        <begin position="333"/>
        <end position="420"/>
    </location>
</feature>
<evidence type="ECO:0000256" key="10">
    <source>
        <dbReference type="ARBA" id="ARBA00022984"/>
    </source>
</evidence>
<proteinExistence type="inferred from homology"/>
<name>A0A078KLA9_9FIRM</name>
<comment type="pathway">
    <text evidence="2">Cell wall biogenesis; peptidoglycan biosynthesis.</text>
</comment>
<protein>
    <recommendedName>
        <fullName evidence="4">serine-type D-Ala-D-Ala carboxypeptidase</fullName>
        <ecNumber evidence="4">3.4.16.4</ecNumber>
    </recommendedName>
</protein>
<dbReference type="Pfam" id="PF07943">
    <property type="entry name" value="PBP5_C"/>
    <property type="match status" value="1"/>
</dbReference>
<dbReference type="Gene3D" id="3.40.710.10">
    <property type="entry name" value="DD-peptidase/beta-lactamase superfamily"/>
    <property type="match status" value="1"/>
</dbReference>
<evidence type="ECO:0000256" key="9">
    <source>
        <dbReference type="ARBA" id="ARBA00022960"/>
    </source>
</evidence>
<feature type="active site" description="Proton acceptor" evidence="13">
    <location>
        <position position="121"/>
    </location>
</feature>
<evidence type="ECO:0000256" key="17">
    <source>
        <dbReference type="SAM" id="SignalP"/>
    </source>
</evidence>
<feature type="binding site" evidence="14">
    <location>
        <position position="281"/>
    </location>
    <ligand>
        <name>substrate</name>
    </ligand>
</feature>
<dbReference type="PATRIC" id="fig|29343.3.peg.1466"/>
<dbReference type="GO" id="GO:0008360">
    <property type="term" value="P:regulation of cell shape"/>
    <property type="evidence" value="ECO:0007669"/>
    <property type="project" value="UniProtKB-KW"/>
</dbReference>
<keyword evidence="9" id="KW-0133">Cell shape</keyword>
<dbReference type="UniPathway" id="UPA00219"/>
<keyword evidence="6" id="KW-0645">Protease</keyword>
<evidence type="ECO:0000256" key="15">
    <source>
        <dbReference type="RuleBase" id="RU004016"/>
    </source>
</evidence>
<accession>A0A078KLA9</accession>
<keyword evidence="20" id="KW-1185">Reference proteome</keyword>
<feature type="active site" description="Acyl-ester intermediate" evidence="13">
    <location>
        <position position="118"/>
    </location>
</feature>
<evidence type="ECO:0000256" key="12">
    <source>
        <dbReference type="ARBA" id="ARBA00034000"/>
    </source>
</evidence>
<dbReference type="GO" id="GO:0009002">
    <property type="term" value="F:serine-type D-Ala-D-Ala carboxypeptidase activity"/>
    <property type="evidence" value="ECO:0007669"/>
    <property type="project" value="UniProtKB-EC"/>
</dbReference>
<dbReference type="GO" id="GO:0009252">
    <property type="term" value="P:peptidoglycan biosynthetic process"/>
    <property type="evidence" value="ECO:0007669"/>
    <property type="project" value="UniProtKB-UniPathway"/>
</dbReference>
<dbReference type="OrthoDB" id="9791132at2"/>
<dbReference type="STRING" id="29343.CCDG5_1392"/>
<keyword evidence="10" id="KW-0573">Peptidoglycan synthesis</keyword>
<evidence type="ECO:0000256" key="3">
    <source>
        <dbReference type="ARBA" id="ARBA00007164"/>
    </source>
</evidence>
<dbReference type="PANTHER" id="PTHR21581:SF6">
    <property type="entry name" value="TRAFFICKING PROTEIN PARTICLE COMPLEX SUBUNIT 12"/>
    <property type="match status" value="1"/>
</dbReference>
<organism evidence="19 20">
    <name type="scientific">[Clostridium] cellulosi</name>
    <dbReference type="NCBI Taxonomy" id="29343"/>
    <lineage>
        <taxon>Bacteria</taxon>
        <taxon>Bacillati</taxon>
        <taxon>Bacillota</taxon>
        <taxon>Clostridia</taxon>
        <taxon>Eubacteriales</taxon>
        <taxon>Oscillospiraceae</taxon>
        <taxon>Oscillospiraceae incertae sedis</taxon>
    </lineage>
</organism>
<dbReference type="GO" id="GO:0071555">
    <property type="term" value="P:cell wall organization"/>
    <property type="evidence" value="ECO:0007669"/>
    <property type="project" value="UniProtKB-KW"/>
</dbReference>
<comment type="similarity">
    <text evidence="3 15">Belongs to the peptidase S11 family.</text>
</comment>
<evidence type="ECO:0000256" key="4">
    <source>
        <dbReference type="ARBA" id="ARBA00012448"/>
    </source>
</evidence>
<evidence type="ECO:0000256" key="14">
    <source>
        <dbReference type="PIRSR" id="PIRSR618044-2"/>
    </source>
</evidence>
<keyword evidence="5 19" id="KW-0121">Carboxypeptidase</keyword>
<evidence type="ECO:0000256" key="6">
    <source>
        <dbReference type="ARBA" id="ARBA00022670"/>
    </source>
</evidence>
<dbReference type="InterPro" id="IPR015956">
    <property type="entry name" value="Peniciliin-bd_prot_C_sf"/>
</dbReference>
<feature type="chain" id="PRO_5038333493" description="serine-type D-Ala-D-Ala carboxypeptidase" evidence="17">
    <location>
        <begin position="21"/>
        <end position="436"/>
    </location>
</feature>
<evidence type="ECO:0000256" key="16">
    <source>
        <dbReference type="SAM" id="MobiDB-lite"/>
    </source>
</evidence>
<dbReference type="EC" id="3.4.16.4" evidence="4"/>
<dbReference type="SUPFAM" id="SSF69189">
    <property type="entry name" value="Penicillin-binding protein associated domain"/>
    <property type="match status" value="1"/>
</dbReference>
<sequence length="436" mass="46845">MSKRRAAVALVLVFCFVALLTLPGRDKQTVSAATPGSTTGTSGTAASGIKQSDSDLSGVVMQDSQDSKQTVQDNVKSDDSKTPENGPAIAAKSAILVEQSTGKILYEKNSHEKLPPASITKIMTELLTLEAIEEGKLKWDEKLTCSEHAASMGGSDIWLEPNEQMTVTDLFKAMAISSANDAAVVFAEKIGGSEQGFVNLMNQRAKQLGMNDTHFVNANGLDADGHLTSAYDVMLMSRELLKHKDVFKFCTVWMDSLRGGKTQLVNTNSLIRTYNGINGLKTGSTSKAGYCISATACRDDMQLIAVIMGADNSKDRFKSAANLLDYGFGGWSIVKAQIPQKKFNIKVLNGEEYTVSATVTDLPNVLVEKGKEKSVTHKINIVSDVAAPVEKGQVLGQITIWSDGKNIGTASIKADKAVPKMSFGKAFLRLIGFMAR</sequence>
<dbReference type="EMBL" id="LM995447">
    <property type="protein sequence ID" value="CDZ24506.1"/>
    <property type="molecule type" value="Genomic_DNA"/>
</dbReference>
<evidence type="ECO:0000256" key="7">
    <source>
        <dbReference type="ARBA" id="ARBA00022729"/>
    </source>
</evidence>
<evidence type="ECO:0000313" key="19">
    <source>
        <dbReference type="EMBL" id="CDZ24506.1"/>
    </source>
</evidence>
<comment type="catalytic activity">
    <reaction evidence="12">
        <text>Preferential cleavage: (Ac)2-L-Lys-D-Ala-|-D-Ala. Also transpeptidation of peptidyl-alanyl moieties that are N-acyl substituents of D-alanine.</text>
        <dbReference type="EC" id="3.4.16.4"/>
    </reaction>
</comment>
<evidence type="ECO:0000256" key="1">
    <source>
        <dbReference type="ARBA" id="ARBA00003217"/>
    </source>
</evidence>
<evidence type="ECO:0000256" key="8">
    <source>
        <dbReference type="ARBA" id="ARBA00022801"/>
    </source>
</evidence>
<dbReference type="Proteomes" id="UP000032431">
    <property type="component" value="Chromosome I"/>
</dbReference>
<comment type="function">
    <text evidence="1">Removes C-terminal D-alanyl residues from sugar-peptide cell wall precursors.</text>
</comment>
<dbReference type="InterPro" id="IPR018044">
    <property type="entry name" value="Peptidase_S11"/>
</dbReference>
<evidence type="ECO:0000313" key="20">
    <source>
        <dbReference type="Proteomes" id="UP000032431"/>
    </source>
</evidence>
<evidence type="ECO:0000256" key="11">
    <source>
        <dbReference type="ARBA" id="ARBA00023316"/>
    </source>
</evidence>
<dbReference type="InterPro" id="IPR012907">
    <property type="entry name" value="Peptidase_S11_C"/>
</dbReference>
<keyword evidence="7 17" id="KW-0732">Signal</keyword>
<dbReference type="HOGENOM" id="CLU_027070_8_0_9"/>
<keyword evidence="11" id="KW-0961">Cell wall biogenesis/degradation</keyword>
<dbReference type="Pfam" id="PF00768">
    <property type="entry name" value="Peptidase_S11"/>
    <property type="match status" value="1"/>
</dbReference>
<evidence type="ECO:0000256" key="5">
    <source>
        <dbReference type="ARBA" id="ARBA00022645"/>
    </source>
</evidence>
<dbReference type="PRINTS" id="PR00725">
    <property type="entry name" value="DADACBPTASE1"/>
</dbReference>
<feature type="signal peptide" evidence="17">
    <location>
        <begin position="1"/>
        <end position="20"/>
    </location>
</feature>
<feature type="region of interest" description="Disordered" evidence="16">
    <location>
        <begin position="27"/>
        <end position="90"/>
    </location>
</feature>
<dbReference type="InterPro" id="IPR012338">
    <property type="entry name" value="Beta-lactam/transpept-like"/>
</dbReference>
<dbReference type="InterPro" id="IPR001967">
    <property type="entry name" value="Peptidase_S11_N"/>
</dbReference>
<keyword evidence="8 19" id="KW-0378">Hydrolase</keyword>
<dbReference type="AlphaFoldDB" id="A0A078KLA9"/>